<accession>A0ABM4VU05</accession>
<dbReference type="Pfam" id="PF08646">
    <property type="entry name" value="Rep_fac-A_C"/>
    <property type="match status" value="1"/>
</dbReference>
<evidence type="ECO:0000313" key="4">
    <source>
        <dbReference type="RefSeq" id="XP_071923016.1"/>
    </source>
</evidence>
<dbReference type="GO" id="GO:0003677">
    <property type="term" value="F:DNA binding"/>
    <property type="evidence" value="ECO:0007669"/>
    <property type="project" value="UniProtKB-KW"/>
</dbReference>
<feature type="compositionally biased region" description="Polar residues" evidence="1">
    <location>
        <begin position="290"/>
        <end position="328"/>
    </location>
</feature>
<evidence type="ECO:0000256" key="1">
    <source>
        <dbReference type="SAM" id="MobiDB-lite"/>
    </source>
</evidence>
<evidence type="ECO:0000313" key="3">
    <source>
        <dbReference type="Proteomes" id="UP001652660"/>
    </source>
</evidence>
<dbReference type="Gene3D" id="2.40.50.140">
    <property type="entry name" value="Nucleic acid-binding proteins"/>
    <property type="match status" value="2"/>
</dbReference>
<dbReference type="RefSeq" id="XP_071923016.1">
    <property type="nucleotide sequence ID" value="XM_072066915.1"/>
</dbReference>
<keyword evidence="4" id="KW-0238">DNA-binding</keyword>
<name>A0ABM4VU05_COFAR</name>
<proteinExistence type="predicted"/>
<protein>
    <submittedName>
        <fullName evidence="4">Replication protein A 70 kDa DNA-binding subunit B</fullName>
    </submittedName>
</protein>
<dbReference type="GeneID" id="113711185"/>
<dbReference type="InterPro" id="IPR013955">
    <property type="entry name" value="Rep_factor-A_C"/>
</dbReference>
<sequence>MILTMWPKFIDIEAQYLLRILNQSPTLIITRAKVTSVHVLSVETQTMSAILFDPQIPQALELKSWTKASRPYIEQVLAKKLYDATHQTVQPPPEEHMHDISYALNTPYLAKPFWIKAKAKIVQPQHRLYILTCPASNCKKQTGAQANFNFLCRHCNMTFAKPLPRLKFLVQLSDTTGTITAQIEDQHAQHILNISAEDILYMTLKVILNINNITFYRIQIYSHYSYTKPKTYSFRNQCPQNQIPDIADINIKLHMSTFRFQVRKFTHPLQNTIVAKYNILACLPIEDPTQTPAPATNEASSSNLPDQQIATEDSSKDTTNPTIAQATATKKRDPPATITDQPKHQIID</sequence>
<feature type="domain" description="Replication factor A C-terminal" evidence="2">
    <location>
        <begin position="115"/>
        <end position="212"/>
    </location>
</feature>
<organism evidence="3 4">
    <name type="scientific">Coffea arabica</name>
    <name type="common">Arabian coffee</name>
    <dbReference type="NCBI Taxonomy" id="13443"/>
    <lineage>
        <taxon>Eukaryota</taxon>
        <taxon>Viridiplantae</taxon>
        <taxon>Streptophyta</taxon>
        <taxon>Embryophyta</taxon>
        <taxon>Tracheophyta</taxon>
        <taxon>Spermatophyta</taxon>
        <taxon>Magnoliopsida</taxon>
        <taxon>eudicotyledons</taxon>
        <taxon>Gunneridae</taxon>
        <taxon>Pentapetalae</taxon>
        <taxon>asterids</taxon>
        <taxon>lamiids</taxon>
        <taxon>Gentianales</taxon>
        <taxon>Rubiaceae</taxon>
        <taxon>Ixoroideae</taxon>
        <taxon>Gardenieae complex</taxon>
        <taxon>Bertiereae - Coffeeae clade</taxon>
        <taxon>Coffeeae</taxon>
        <taxon>Coffea</taxon>
    </lineage>
</organism>
<gene>
    <name evidence="4" type="primary">LOC113711185</name>
</gene>
<feature type="region of interest" description="Disordered" evidence="1">
    <location>
        <begin position="290"/>
        <end position="348"/>
    </location>
</feature>
<dbReference type="Proteomes" id="UP001652660">
    <property type="component" value="Chromosome 10e"/>
</dbReference>
<keyword evidence="3" id="KW-1185">Reference proteome</keyword>
<dbReference type="SUPFAM" id="SSF50249">
    <property type="entry name" value="Nucleic acid-binding proteins"/>
    <property type="match status" value="1"/>
</dbReference>
<evidence type="ECO:0000259" key="2">
    <source>
        <dbReference type="Pfam" id="PF08646"/>
    </source>
</evidence>
<reference evidence="4" key="1">
    <citation type="submission" date="2025-08" db="UniProtKB">
        <authorList>
            <consortium name="RefSeq"/>
        </authorList>
    </citation>
    <scope>IDENTIFICATION</scope>
    <source>
        <tissue evidence="4">Leaves</tissue>
    </source>
</reference>
<dbReference type="InterPro" id="IPR012340">
    <property type="entry name" value="NA-bd_OB-fold"/>
</dbReference>